<name>F0UUB5_AJEC8</name>
<dbReference type="Gene3D" id="3.30.200.20">
    <property type="entry name" value="Phosphorylase Kinase, domain 1"/>
    <property type="match status" value="1"/>
</dbReference>
<reference evidence="2" key="1">
    <citation type="submission" date="2008-07" db="EMBL/GenBank/DDBJ databases">
        <title>Annotation of Ajellomyces capsulatus strain H88.</title>
        <authorList>
            <person name="Champion M."/>
            <person name="Cuomo C."/>
            <person name="Ma L.-J."/>
            <person name="Henn M.R."/>
            <person name="Sil A."/>
            <person name="Goldman B."/>
            <person name="Young S.K."/>
            <person name="Kodira C.D."/>
            <person name="Zeng Q."/>
            <person name="Koehrsen M."/>
            <person name="Alvarado L."/>
            <person name="Berlin A."/>
            <person name="Borenstein D."/>
            <person name="Chen Z."/>
            <person name="Engels R."/>
            <person name="Freedman E."/>
            <person name="Gellesch M."/>
            <person name="Goldberg J."/>
            <person name="Griggs A."/>
            <person name="Gujja S."/>
            <person name="Heiman D."/>
            <person name="Hepburn T."/>
            <person name="Howarth C."/>
            <person name="Jen D."/>
            <person name="Larson L."/>
            <person name="Lewis B."/>
            <person name="Mehta T."/>
            <person name="Park D."/>
            <person name="Pearson M."/>
            <person name="Roberts A."/>
            <person name="Saif S."/>
            <person name="Shea T."/>
            <person name="Shenoy N."/>
            <person name="Sisk P."/>
            <person name="Stolte C."/>
            <person name="Sykes S."/>
            <person name="Walk T."/>
            <person name="White J."/>
            <person name="Yandava C."/>
            <person name="Klein B."/>
            <person name="McEwen J.G."/>
            <person name="Puccia R."/>
            <person name="Goldman G.H."/>
            <person name="Felipe M.S."/>
            <person name="Nino-Vega G."/>
            <person name="San-Blas G."/>
            <person name="Taylor J."/>
            <person name="Mendoza L."/>
            <person name="Galagan J."/>
            <person name="Nusbaum C."/>
            <person name="Birren B."/>
        </authorList>
    </citation>
    <scope>NUCLEOTIDE SEQUENCE [LARGE SCALE GENOMIC DNA]</scope>
    <source>
        <strain evidence="2">H88</strain>
    </source>
</reference>
<sequence>MASCARIANAFQYRCRQIRFFTPTKNMPTIMEPSKVKYAYVEEGVERLDYYVRGGYHPVKIVLPGEAIIQILLNSFTFSGPNGTHRSLVTDAVRVSIHIAKDMAYHHLLQLEAARAIASQLILALQFVHAQGVVHSESKPDDTDLHAGNILLHLPPNIQSMTHEQLYMNVGRPDEELVVRADGLPLDNGVPLKVVFPALLGLGSDEIKLADSSILLIDFGEASNHFSHKMM</sequence>
<proteinExistence type="predicted"/>
<dbReference type="AlphaFoldDB" id="F0UUB5"/>
<keyword evidence="1" id="KW-0418">Kinase</keyword>
<evidence type="ECO:0000313" key="2">
    <source>
        <dbReference type="Proteomes" id="UP000008142"/>
    </source>
</evidence>
<dbReference type="GO" id="GO:0016301">
    <property type="term" value="F:kinase activity"/>
    <property type="evidence" value="ECO:0007669"/>
    <property type="project" value="UniProtKB-KW"/>
</dbReference>
<dbReference type="OrthoDB" id="5979581at2759"/>
<keyword evidence="1" id="KW-0808">Transferase</keyword>
<dbReference type="VEuPathDB" id="FungiDB:I7I53_11938"/>
<gene>
    <name evidence="1" type="ORF">HCEG_08707</name>
</gene>
<dbReference type="Proteomes" id="UP000008142">
    <property type="component" value="Unassembled WGS sequence"/>
</dbReference>
<dbReference type="EMBL" id="DS990643">
    <property type="protein sequence ID" value="EGC49492.1"/>
    <property type="molecule type" value="Genomic_DNA"/>
</dbReference>
<dbReference type="Gene3D" id="1.10.510.10">
    <property type="entry name" value="Transferase(Phosphotransferase) domain 1"/>
    <property type="match status" value="1"/>
</dbReference>
<dbReference type="STRING" id="544711.F0UUB5"/>
<dbReference type="HOGENOM" id="CLU_000288_81_2_1"/>
<dbReference type="InterPro" id="IPR011009">
    <property type="entry name" value="Kinase-like_dom_sf"/>
</dbReference>
<protein>
    <submittedName>
        <fullName evidence="1">Protein kinase</fullName>
    </submittedName>
</protein>
<accession>F0UUB5</accession>
<organism evidence="2">
    <name type="scientific">Ajellomyces capsulatus (strain H88)</name>
    <name type="common">Darling's disease fungus</name>
    <name type="synonym">Histoplasma capsulatum</name>
    <dbReference type="NCBI Taxonomy" id="544711"/>
    <lineage>
        <taxon>Eukaryota</taxon>
        <taxon>Fungi</taxon>
        <taxon>Dikarya</taxon>
        <taxon>Ascomycota</taxon>
        <taxon>Pezizomycotina</taxon>
        <taxon>Eurotiomycetes</taxon>
        <taxon>Eurotiomycetidae</taxon>
        <taxon>Onygenales</taxon>
        <taxon>Ajellomycetaceae</taxon>
        <taxon>Histoplasma</taxon>
    </lineage>
</organism>
<dbReference type="OMA" id="SCARIAN"/>
<evidence type="ECO:0000313" key="1">
    <source>
        <dbReference type="EMBL" id="EGC49492.1"/>
    </source>
</evidence>
<dbReference type="SUPFAM" id="SSF56112">
    <property type="entry name" value="Protein kinase-like (PK-like)"/>
    <property type="match status" value="1"/>
</dbReference>